<comment type="caution">
    <text evidence="1">The sequence shown here is derived from an EMBL/GenBank/DDBJ whole genome shotgun (WGS) entry which is preliminary data.</text>
</comment>
<accession>A0A7K3UGL0</accession>
<evidence type="ECO:0000313" key="1">
    <source>
        <dbReference type="EMBL" id="NEJ72810.1"/>
    </source>
</evidence>
<reference evidence="1 2" key="1">
    <citation type="submission" date="2019-12" db="EMBL/GenBank/DDBJ databases">
        <title>Rhizobium genotypes associated with high levels of biological nitrogen fixation by grain legumes in a temperate-maritime cropping system.</title>
        <authorList>
            <person name="Maluk M."/>
            <person name="Francesc Ferrando Molina F."/>
            <person name="Lopez Del Egido L."/>
            <person name="Lafos M."/>
            <person name="Langarica-Fuentes A."/>
            <person name="Gebre Yohannes G."/>
            <person name="Young M.W."/>
            <person name="Martin P."/>
            <person name="Gantlett R."/>
            <person name="Kenicer G."/>
            <person name="Hawes C."/>
            <person name="Begg G.S."/>
            <person name="Quilliam R.S."/>
            <person name="Squire G.R."/>
            <person name="Poole P.S."/>
            <person name="Young P.W."/>
            <person name="Iannetta P.M."/>
            <person name="James E.K."/>
        </authorList>
    </citation>
    <scope>NUCLEOTIDE SEQUENCE [LARGE SCALE GENOMIC DNA]</scope>
    <source>
        <strain evidence="1 2">JHI366</strain>
    </source>
</reference>
<evidence type="ECO:0000313" key="2">
    <source>
        <dbReference type="Proteomes" id="UP000471753"/>
    </source>
</evidence>
<organism evidence="1 2">
    <name type="scientific">Rhizobium phaseoli</name>
    <dbReference type="NCBI Taxonomy" id="396"/>
    <lineage>
        <taxon>Bacteria</taxon>
        <taxon>Pseudomonadati</taxon>
        <taxon>Pseudomonadota</taxon>
        <taxon>Alphaproteobacteria</taxon>
        <taxon>Hyphomicrobiales</taxon>
        <taxon>Rhizobiaceae</taxon>
        <taxon>Rhizobium/Agrobacterium group</taxon>
        <taxon>Rhizobium</taxon>
    </lineage>
</organism>
<name>A0A7K3UGL0_9HYPH</name>
<dbReference type="AlphaFoldDB" id="A0A7K3UGL0"/>
<sequence>MGCPPIATARPYRSFDRADAITPILGGVGAMTIVSLRHNTPVAASMRRGLGFRSFGKCDTFTRLTWLLHFTREA</sequence>
<gene>
    <name evidence="1" type="ORF">GR197_20090</name>
</gene>
<protein>
    <submittedName>
        <fullName evidence="1">Uncharacterized protein</fullName>
    </submittedName>
</protein>
<dbReference type="Proteomes" id="UP000471753">
    <property type="component" value="Unassembled WGS sequence"/>
</dbReference>
<proteinExistence type="predicted"/>
<dbReference type="EMBL" id="WUFT01000012">
    <property type="protein sequence ID" value="NEJ72810.1"/>
    <property type="molecule type" value="Genomic_DNA"/>
</dbReference>